<accession>A0ABM0MI19</accession>
<keyword evidence="2" id="KW-1185">Reference proteome</keyword>
<organism evidence="2 3">
    <name type="scientific">Saccoglossus kowalevskii</name>
    <name type="common">Acorn worm</name>
    <dbReference type="NCBI Taxonomy" id="10224"/>
    <lineage>
        <taxon>Eukaryota</taxon>
        <taxon>Metazoa</taxon>
        <taxon>Hemichordata</taxon>
        <taxon>Enteropneusta</taxon>
        <taxon>Harrimaniidae</taxon>
        <taxon>Saccoglossus</taxon>
    </lineage>
</organism>
<proteinExistence type="predicted"/>
<dbReference type="Proteomes" id="UP000694865">
    <property type="component" value="Unplaced"/>
</dbReference>
<name>A0ABM0MI19_SACKO</name>
<dbReference type="InterPro" id="IPR055577">
    <property type="entry name" value="DUF7153"/>
</dbReference>
<feature type="domain" description="DUF7153" evidence="1">
    <location>
        <begin position="27"/>
        <end position="117"/>
    </location>
</feature>
<dbReference type="Pfam" id="PF23672">
    <property type="entry name" value="DUF7153"/>
    <property type="match status" value="1"/>
</dbReference>
<dbReference type="GeneID" id="100375229"/>
<dbReference type="RefSeq" id="XP_006819660.1">
    <property type="nucleotide sequence ID" value="XM_006819597.1"/>
</dbReference>
<sequence>MKKSVASGREAIPGGFFEIATFSGQPMTPAKPLKDTSVFLVSTYQGENIDVSEMESSWKEWSGASLIKEQSPKEAGFHDIALYKPFTNSPFLYVTRAEFTDLEKGSKFASQLLDAVRNNALPNGVTANSDFYCVIPESILDKTE</sequence>
<reference evidence="3" key="1">
    <citation type="submission" date="2025-08" db="UniProtKB">
        <authorList>
            <consortium name="RefSeq"/>
        </authorList>
    </citation>
    <scope>IDENTIFICATION</scope>
    <source>
        <tissue evidence="3">Testes</tissue>
    </source>
</reference>
<evidence type="ECO:0000259" key="1">
    <source>
        <dbReference type="Pfam" id="PF23672"/>
    </source>
</evidence>
<gene>
    <name evidence="3" type="primary">LOC100375229</name>
</gene>
<evidence type="ECO:0000313" key="3">
    <source>
        <dbReference type="RefSeq" id="XP_006819660.1"/>
    </source>
</evidence>
<protein>
    <submittedName>
        <fullName evidence="3">Uncharacterized protein LOC100375229</fullName>
    </submittedName>
</protein>
<dbReference type="PANTHER" id="PTHR22198:SF1">
    <property type="entry name" value="FERM DOMAIN-CONTAINING PROTEIN"/>
    <property type="match status" value="1"/>
</dbReference>
<dbReference type="PANTHER" id="PTHR22198">
    <property type="entry name" value="FERM DOMAIN-CONTAINING PROTEIN"/>
    <property type="match status" value="1"/>
</dbReference>
<evidence type="ECO:0000313" key="2">
    <source>
        <dbReference type="Proteomes" id="UP000694865"/>
    </source>
</evidence>